<evidence type="ECO:0000256" key="5">
    <source>
        <dbReference type="ARBA" id="ARBA00022475"/>
    </source>
</evidence>
<evidence type="ECO:0000259" key="11">
    <source>
        <dbReference type="PROSITE" id="PS51072"/>
    </source>
</evidence>
<dbReference type="SUPFAM" id="SSF49447">
    <property type="entry name" value="Second domain of Mu2 adaptin subunit (ap50) of ap2 adaptor"/>
    <property type="match status" value="1"/>
</dbReference>
<proteinExistence type="inferred from homology"/>
<protein>
    <submittedName>
        <fullName evidence="12">Oidioi.mRNA.OKI2018_I69.XSR.g16941.t1.cds</fullName>
    </submittedName>
</protein>
<reference evidence="12 13" key="1">
    <citation type="submission" date="2021-04" db="EMBL/GenBank/DDBJ databases">
        <authorList>
            <person name="Bliznina A."/>
        </authorList>
    </citation>
    <scope>NUCLEOTIDE SEQUENCE [LARGE SCALE GENOMIC DNA]</scope>
</reference>
<keyword evidence="7 10" id="KW-0653">Protein transport</keyword>
<evidence type="ECO:0000256" key="6">
    <source>
        <dbReference type="ARBA" id="ARBA00022583"/>
    </source>
</evidence>
<dbReference type="Proteomes" id="UP001158576">
    <property type="component" value="Chromosome XSR"/>
</dbReference>
<name>A0ABN7SPZ1_OIKDI</name>
<dbReference type="Gene3D" id="2.60.40.1170">
    <property type="entry name" value="Mu homology domain, subdomain B"/>
    <property type="match status" value="2"/>
</dbReference>
<dbReference type="EMBL" id="OU015569">
    <property type="protein sequence ID" value="CAG5100304.1"/>
    <property type="molecule type" value="Genomic_DNA"/>
</dbReference>
<keyword evidence="8" id="KW-0472">Membrane</keyword>
<keyword evidence="9" id="KW-0168">Coated pit</keyword>
<evidence type="ECO:0000313" key="13">
    <source>
        <dbReference type="Proteomes" id="UP001158576"/>
    </source>
</evidence>
<accession>A0ABN7SPZ1</accession>
<evidence type="ECO:0000256" key="10">
    <source>
        <dbReference type="PIRNR" id="PIRNR005992"/>
    </source>
</evidence>
<dbReference type="InterPro" id="IPR050431">
    <property type="entry name" value="Adaptor_comp_med_subunit"/>
</dbReference>
<comment type="similarity">
    <text evidence="3 10">Belongs to the adaptor complexes medium subunit family.</text>
</comment>
<dbReference type="InterPro" id="IPR043532">
    <property type="entry name" value="AP2_Mu_N"/>
</dbReference>
<dbReference type="CDD" id="cd14836">
    <property type="entry name" value="AP2_Mu_N"/>
    <property type="match status" value="1"/>
</dbReference>
<organism evidence="12 13">
    <name type="scientific">Oikopleura dioica</name>
    <name type="common">Tunicate</name>
    <dbReference type="NCBI Taxonomy" id="34765"/>
    <lineage>
        <taxon>Eukaryota</taxon>
        <taxon>Metazoa</taxon>
        <taxon>Chordata</taxon>
        <taxon>Tunicata</taxon>
        <taxon>Appendicularia</taxon>
        <taxon>Copelata</taxon>
        <taxon>Oikopleuridae</taxon>
        <taxon>Oikopleura</taxon>
    </lineage>
</organism>
<evidence type="ECO:0000256" key="2">
    <source>
        <dbReference type="ARBA" id="ARBA00004277"/>
    </source>
</evidence>
<dbReference type="InterPro" id="IPR036168">
    <property type="entry name" value="AP2_Mu_C_sf"/>
</dbReference>
<evidence type="ECO:0000256" key="7">
    <source>
        <dbReference type="ARBA" id="ARBA00022927"/>
    </source>
</evidence>
<dbReference type="PRINTS" id="PR00314">
    <property type="entry name" value="CLATHRINADPT"/>
</dbReference>
<dbReference type="SUPFAM" id="SSF64356">
    <property type="entry name" value="SNARE-like"/>
    <property type="match status" value="1"/>
</dbReference>
<keyword evidence="4 10" id="KW-0813">Transport</keyword>
<dbReference type="InterPro" id="IPR022775">
    <property type="entry name" value="AP_mu_sigma_su"/>
</dbReference>
<evidence type="ECO:0000256" key="1">
    <source>
        <dbReference type="ARBA" id="ARBA00004236"/>
    </source>
</evidence>
<feature type="domain" description="MHD" evidence="11">
    <location>
        <begin position="182"/>
        <end position="447"/>
    </location>
</feature>
<keyword evidence="6" id="KW-0254">Endocytosis</keyword>
<dbReference type="InterPro" id="IPR043512">
    <property type="entry name" value="Mu2_C"/>
</dbReference>
<comment type="subcellular location">
    <subcellularLocation>
        <location evidence="1">Cell membrane</location>
    </subcellularLocation>
    <subcellularLocation>
        <location evidence="2">Membrane</location>
        <location evidence="2">Coated pit</location>
        <topology evidence="2">Peripheral membrane protein</topology>
        <orientation evidence="2">Cytoplasmic side</orientation>
    </subcellularLocation>
</comment>
<dbReference type="InterPro" id="IPR018240">
    <property type="entry name" value="Clathrin_mu_CS"/>
</dbReference>
<dbReference type="PANTHER" id="PTHR10529">
    <property type="entry name" value="AP COMPLEX SUBUNIT MU"/>
    <property type="match status" value="1"/>
</dbReference>
<dbReference type="CDD" id="cd09251">
    <property type="entry name" value="AP-2_Mu2_Cterm"/>
    <property type="match status" value="1"/>
</dbReference>
<dbReference type="PROSITE" id="PS00991">
    <property type="entry name" value="CLAT_ADAPTOR_M_2"/>
    <property type="match status" value="1"/>
</dbReference>
<dbReference type="Pfam" id="PF01217">
    <property type="entry name" value="Clat_adaptor_s"/>
    <property type="match status" value="1"/>
</dbReference>
<dbReference type="PROSITE" id="PS00990">
    <property type="entry name" value="CLAT_ADAPTOR_M_1"/>
    <property type="match status" value="1"/>
</dbReference>
<sequence length="448" mass="50510">MIGGLFIYNHKGEVLLSRLYRQDLNRGHIDAFRVSVVHSRSAVRSPIVNIARTSFMYIKFNNIWIVAATRTNANVAMIFTLLNKILIAMKGIMSKVNEEHVKNNFVVLYELLDEVLDYGYPQQAELGALKGVVNTHAGLKAAMEDFGITSLRSRSPSKEPSHVTSAVTGQVGWRREGIKYRRNEIFLDVLESVNLLMSQGGKVLSSHVAGRIAMKSYLSGMPECKFGMNDKIVGDSKPDNTTSDFHKDDKKVGAIAIDDCTFHQCVRLSKLHTEKAVSFIPPDGEFDLMKYRTTKDVFLPFKVIPMVREISRQKMEVRIVVKSQFAAGLFGQKIEIKIPTPKNTASVQLLCMKGKAKYKAAENAIIWKMKRMAGMKDNQMSAEIELLPTSEKKCSRPPISMNFEVPFSPSGLKVRYLKVFESKLNYSDTDVVKWVRYIGKSGLYETRC</sequence>
<evidence type="ECO:0000256" key="8">
    <source>
        <dbReference type="ARBA" id="ARBA00023136"/>
    </source>
</evidence>
<keyword evidence="13" id="KW-1185">Reference proteome</keyword>
<dbReference type="InterPro" id="IPR028565">
    <property type="entry name" value="MHD"/>
</dbReference>
<evidence type="ECO:0000256" key="4">
    <source>
        <dbReference type="ARBA" id="ARBA00022448"/>
    </source>
</evidence>
<gene>
    <name evidence="12" type="ORF">OKIOD_LOCUS8499</name>
</gene>
<dbReference type="PIRSF" id="PIRSF005992">
    <property type="entry name" value="Clathrin_mu"/>
    <property type="match status" value="1"/>
</dbReference>
<dbReference type="Pfam" id="PF00928">
    <property type="entry name" value="Adap_comp_sub"/>
    <property type="match status" value="1"/>
</dbReference>
<dbReference type="InterPro" id="IPR001392">
    <property type="entry name" value="Clathrin_mu"/>
</dbReference>
<evidence type="ECO:0000256" key="3">
    <source>
        <dbReference type="ARBA" id="ARBA00005324"/>
    </source>
</evidence>
<dbReference type="InterPro" id="IPR011012">
    <property type="entry name" value="Longin-like_dom_sf"/>
</dbReference>
<evidence type="ECO:0000313" key="12">
    <source>
        <dbReference type="EMBL" id="CAG5100304.1"/>
    </source>
</evidence>
<evidence type="ECO:0000256" key="9">
    <source>
        <dbReference type="ARBA" id="ARBA00023176"/>
    </source>
</evidence>
<dbReference type="Gene3D" id="3.30.450.60">
    <property type="match status" value="1"/>
</dbReference>
<dbReference type="PROSITE" id="PS51072">
    <property type="entry name" value="MHD"/>
    <property type="match status" value="1"/>
</dbReference>
<keyword evidence="5" id="KW-1003">Cell membrane</keyword>